<dbReference type="VEuPathDB" id="MicrosporidiaDB:CWI39_0617p0010"/>
<organism evidence="5 6">
    <name type="scientific">Hamiltosporidium magnivora</name>
    <dbReference type="NCBI Taxonomy" id="148818"/>
    <lineage>
        <taxon>Eukaryota</taxon>
        <taxon>Fungi</taxon>
        <taxon>Fungi incertae sedis</taxon>
        <taxon>Microsporidia</taxon>
        <taxon>Dubosqiidae</taxon>
        <taxon>Hamiltosporidium</taxon>
    </lineage>
</organism>
<evidence type="ECO:0000313" key="6">
    <source>
        <dbReference type="Proteomes" id="UP000291404"/>
    </source>
</evidence>
<dbReference type="VEuPathDB" id="MicrosporidiaDB:CWI36_0067p0040"/>
<dbReference type="SUPFAM" id="SSF56235">
    <property type="entry name" value="N-terminal nucleophile aminohydrolases (Ntn hydrolases)"/>
    <property type="match status" value="1"/>
</dbReference>
<proteinExistence type="inferred from homology"/>
<dbReference type="InterPro" id="IPR023333">
    <property type="entry name" value="Proteasome_suB-type"/>
</dbReference>
<dbReference type="Pfam" id="PF00227">
    <property type="entry name" value="Proteasome"/>
    <property type="match status" value="1"/>
</dbReference>
<dbReference type="AlphaFoldDB" id="A0A4Q9LLE4"/>
<comment type="subcellular location">
    <subcellularLocation>
        <location evidence="4">Cytoplasm</location>
    </subcellularLocation>
    <subcellularLocation>
        <location evidence="4">Nucleus</location>
    </subcellularLocation>
</comment>
<evidence type="ECO:0000313" key="5">
    <source>
        <dbReference type="EMBL" id="TBU09064.1"/>
    </source>
</evidence>
<evidence type="ECO:0000256" key="2">
    <source>
        <dbReference type="ARBA" id="ARBA00022942"/>
    </source>
</evidence>
<keyword evidence="1 4" id="KW-0963">Cytoplasm</keyword>
<evidence type="ECO:0000256" key="1">
    <source>
        <dbReference type="ARBA" id="ARBA00022490"/>
    </source>
</evidence>
<comment type="similarity">
    <text evidence="4">Belongs to the peptidase T1B family.</text>
</comment>
<protein>
    <recommendedName>
        <fullName evidence="4">Proteasome subunit beta</fullName>
    </recommendedName>
</protein>
<dbReference type="PANTHER" id="PTHR32194:SF6">
    <property type="entry name" value="PROTEASOME SUBUNIT BETA"/>
    <property type="match status" value="1"/>
</dbReference>
<gene>
    <name evidence="5" type="ORF">CWI36_0067p0040</name>
</gene>
<dbReference type="STRING" id="148818.A0A4Q9LLE4"/>
<comment type="function">
    <text evidence="4">Component of the proteasome, a multicatalytic proteinase complex which is characterized by its ability to cleave peptides with Arg, Phe, Tyr, Leu, and Glu adjacent to the leaving group at neutral or slightly basic pH. The proteasome has an ATP-dependent proteolytic activity.</text>
</comment>
<dbReference type="InterPro" id="IPR001353">
    <property type="entry name" value="Proteasome_sua/b"/>
</dbReference>
<keyword evidence="3 4" id="KW-0539">Nucleus</keyword>
<dbReference type="GO" id="GO:0005634">
    <property type="term" value="C:nucleus"/>
    <property type="evidence" value="ECO:0007669"/>
    <property type="project" value="UniProtKB-SubCell"/>
</dbReference>
<dbReference type="GO" id="GO:0005737">
    <property type="term" value="C:cytoplasm"/>
    <property type="evidence" value="ECO:0007669"/>
    <property type="project" value="UniProtKB-SubCell"/>
</dbReference>
<dbReference type="InterPro" id="IPR016050">
    <property type="entry name" value="Proteasome_bsu_CS"/>
</dbReference>
<sequence>MKTILTGASVIAFKYDKGIILATDTQLSYGSLAKFSDVSRIHQVSASTLLGLSGEYSDIQYLLKILYLEISKDPVPLSPNGFHKLIQRILYGRRSDLEPLNVQVVVAGGDGTLKAVNHLGNFYSSDVIVTSLGQHLVTPFLRAKLENEIPNIDQAFSLIQDACLIEHYRDTKMSHTVQIATVEESNINISPPTKLNTDWKMGKLEEEEVF</sequence>
<accession>A0A4Q9LLE4</accession>
<reference evidence="5 6" key="1">
    <citation type="submission" date="2017-12" db="EMBL/GenBank/DDBJ databases">
        <authorList>
            <person name="Pombert J.-F."/>
            <person name="Haag K.L."/>
            <person name="Ebert D."/>
        </authorList>
    </citation>
    <scope>NUCLEOTIDE SEQUENCE [LARGE SCALE GENOMIC DNA]</scope>
    <source>
        <strain evidence="5">BE-OM-2</strain>
    </source>
</reference>
<dbReference type="GO" id="GO:0051603">
    <property type="term" value="P:proteolysis involved in protein catabolic process"/>
    <property type="evidence" value="ECO:0007669"/>
    <property type="project" value="InterPro"/>
</dbReference>
<keyword evidence="2 4" id="KW-0647">Proteasome</keyword>
<comment type="caution">
    <text evidence="5">The sequence shown here is derived from an EMBL/GenBank/DDBJ whole genome shotgun (WGS) entry which is preliminary data.</text>
</comment>
<dbReference type="PANTHER" id="PTHR32194">
    <property type="entry name" value="METALLOPROTEASE TLDD"/>
    <property type="match status" value="1"/>
</dbReference>
<comment type="subunit">
    <text evidence="4">Component of the proteasome complex.</text>
</comment>
<dbReference type="InterPro" id="IPR029055">
    <property type="entry name" value="Ntn_hydrolases_N"/>
</dbReference>
<keyword evidence="6" id="KW-1185">Reference proteome</keyword>
<dbReference type="Proteomes" id="UP000291404">
    <property type="component" value="Unassembled WGS sequence"/>
</dbReference>
<dbReference type="GO" id="GO:0019774">
    <property type="term" value="C:proteasome core complex, beta-subunit complex"/>
    <property type="evidence" value="ECO:0007669"/>
    <property type="project" value="UniProtKB-ARBA"/>
</dbReference>
<dbReference type="PROSITE" id="PS00854">
    <property type="entry name" value="PROTEASOME_BETA_1"/>
    <property type="match status" value="1"/>
</dbReference>
<dbReference type="EMBL" id="PITI01000067">
    <property type="protein sequence ID" value="TBU09064.1"/>
    <property type="molecule type" value="Genomic_DNA"/>
</dbReference>
<name>A0A4Q9LLE4_9MICR</name>
<evidence type="ECO:0000256" key="4">
    <source>
        <dbReference type="RuleBase" id="RU004203"/>
    </source>
</evidence>
<evidence type="ECO:0000256" key="3">
    <source>
        <dbReference type="ARBA" id="ARBA00023242"/>
    </source>
</evidence>
<dbReference type="Gene3D" id="3.60.20.10">
    <property type="entry name" value="Glutamine Phosphoribosylpyrophosphate, subunit 1, domain 1"/>
    <property type="match status" value="1"/>
</dbReference>